<evidence type="ECO:0000256" key="1">
    <source>
        <dbReference type="ARBA" id="ARBA00009013"/>
    </source>
</evidence>
<dbReference type="Gene3D" id="3.30.750.24">
    <property type="entry name" value="STAS domain"/>
    <property type="match status" value="1"/>
</dbReference>
<evidence type="ECO:0000256" key="2">
    <source>
        <dbReference type="RuleBase" id="RU003749"/>
    </source>
</evidence>
<dbReference type="Proteomes" id="UP001340816">
    <property type="component" value="Chromosome"/>
</dbReference>
<dbReference type="CDD" id="cd07043">
    <property type="entry name" value="STAS_anti-anti-sigma_factors"/>
    <property type="match status" value="1"/>
</dbReference>
<feature type="domain" description="STAS" evidence="3">
    <location>
        <begin position="10"/>
        <end position="119"/>
    </location>
</feature>
<organism evidence="4 5">
    <name type="scientific">Streptomyces phaeochromogenes</name>
    <dbReference type="NCBI Taxonomy" id="1923"/>
    <lineage>
        <taxon>Bacteria</taxon>
        <taxon>Bacillati</taxon>
        <taxon>Actinomycetota</taxon>
        <taxon>Actinomycetes</taxon>
        <taxon>Kitasatosporales</taxon>
        <taxon>Streptomycetaceae</taxon>
        <taxon>Streptomyces</taxon>
        <taxon>Streptomyces phaeochromogenes group</taxon>
    </lineage>
</organism>
<reference evidence="4 5" key="1">
    <citation type="submission" date="2022-10" db="EMBL/GenBank/DDBJ databases">
        <title>The complete genomes of actinobacterial strains from the NBC collection.</title>
        <authorList>
            <person name="Joergensen T.S."/>
            <person name="Alvarez Arevalo M."/>
            <person name="Sterndorff E.B."/>
            <person name="Faurdal D."/>
            <person name="Vuksanovic O."/>
            <person name="Mourched A.-S."/>
            <person name="Charusanti P."/>
            <person name="Shaw S."/>
            <person name="Blin K."/>
            <person name="Weber T."/>
        </authorList>
    </citation>
    <scope>NUCLEOTIDE SEQUENCE [LARGE SCALE GENOMIC DNA]</scope>
    <source>
        <strain evidence="4 5">NBC 01752</strain>
    </source>
</reference>
<dbReference type="PANTHER" id="PTHR33495:SF2">
    <property type="entry name" value="ANTI-SIGMA FACTOR ANTAGONIST TM_1081-RELATED"/>
    <property type="match status" value="1"/>
</dbReference>
<accession>A0ABZ1HTV7</accession>
<protein>
    <recommendedName>
        <fullName evidence="2">Anti-sigma factor antagonist</fullName>
    </recommendedName>
</protein>
<keyword evidence="5" id="KW-1185">Reference proteome</keyword>
<evidence type="ECO:0000259" key="3">
    <source>
        <dbReference type="PROSITE" id="PS50801"/>
    </source>
</evidence>
<dbReference type="InterPro" id="IPR036513">
    <property type="entry name" value="STAS_dom_sf"/>
</dbReference>
<dbReference type="PROSITE" id="PS50801">
    <property type="entry name" value="STAS"/>
    <property type="match status" value="1"/>
</dbReference>
<gene>
    <name evidence="4" type="ORF">OHB35_48910</name>
</gene>
<proteinExistence type="inferred from homology"/>
<dbReference type="InterPro" id="IPR002645">
    <property type="entry name" value="STAS_dom"/>
</dbReference>
<comment type="similarity">
    <text evidence="1 2">Belongs to the anti-sigma-factor antagonist family.</text>
</comment>
<dbReference type="RefSeq" id="WP_326762209.1">
    <property type="nucleotide sequence ID" value="NZ_CP109135.1"/>
</dbReference>
<evidence type="ECO:0000313" key="5">
    <source>
        <dbReference type="Proteomes" id="UP001340816"/>
    </source>
</evidence>
<dbReference type="EMBL" id="CP109135">
    <property type="protein sequence ID" value="WSD20539.1"/>
    <property type="molecule type" value="Genomic_DNA"/>
</dbReference>
<dbReference type="Pfam" id="PF01740">
    <property type="entry name" value="STAS"/>
    <property type="match status" value="1"/>
</dbReference>
<sequence>MDEPGSQQVLRLSTRVIGDITVVRLCGEIDILTATPLSVRLDGLTAGPRPELVLDLRSVTFIDCSGLAALCRARNRMRIRGGRLRLVTSSPSILRLLRLTDLAHAFEVYPRLSDALARTPGKAGILSPAAG</sequence>
<dbReference type="PANTHER" id="PTHR33495">
    <property type="entry name" value="ANTI-SIGMA FACTOR ANTAGONIST TM_1081-RELATED-RELATED"/>
    <property type="match status" value="1"/>
</dbReference>
<evidence type="ECO:0000313" key="4">
    <source>
        <dbReference type="EMBL" id="WSD20539.1"/>
    </source>
</evidence>
<dbReference type="NCBIfam" id="TIGR00377">
    <property type="entry name" value="ant_ant_sig"/>
    <property type="match status" value="1"/>
</dbReference>
<dbReference type="InterPro" id="IPR003658">
    <property type="entry name" value="Anti-sigma_ant"/>
</dbReference>
<name>A0ABZ1HTV7_STRPH</name>
<dbReference type="SUPFAM" id="SSF52091">
    <property type="entry name" value="SpoIIaa-like"/>
    <property type="match status" value="1"/>
</dbReference>